<organism evidence="9">
    <name type="scientific">freshwater metagenome</name>
    <dbReference type="NCBI Taxonomy" id="449393"/>
    <lineage>
        <taxon>unclassified sequences</taxon>
        <taxon>metagenomes</taxon>
        <taxon>ecological metagenomes</taxon>
    </lineage>
</organism>
<dbReference type="PANTHER" id="PTHR43744:SF12">
    <property type="entry name" value="ABC TRANSPORTER PERMEASE PROTEIN MG189-RELATED"/>
    <property type="match status" value="1"/>
</dbReference>
<comment type="caution">
    <text evidence="9">The sequence shown here is derived from an EMBL/GenBank/DDBJ whole genome shotgun (WGS) entry which is preliminary data.</text>
</comment>
<evidence type="ECO:0000256" key="3">
    <source>
        <dbReference type="ARBA" id="ARBA00022475"/>
    </source>
</evidence>
<keyword evidence="5 7" id="KW-1133">Transmembrane helix</keyword>
<feature type="transmembrane region" description="Helical" evidence="7">
    <location>
        <begin position="68"/>
        <end position="93"/>
    </location>
</feature>
<evidence type="ECO:0000256" key="1">
    <source>
        <dbReference type="ARBA" id="ARBA00004651"/>
    </source>
</evidence>
<evidence type="ECO:0000256" key="7">
    <source>
        <dbReference type="SAM" id="Phobius"/>
    </source>
</evidence>
<evidence type="ECO:0000256" key="4">
    <source>
        <dbReference type="ARBA" id="ARBA00022692"/>
    </source>
</evidence>
<dbReference type="EMBL" id="JNSK01000023">
    <property type="protein sequence ID" value="KGA18536.1"/>
    <property type="molecule type" value="Genomic_DNA"/>
</dbReference>
<protein>
    <submittedName>
        <fullName evidence="9">Sugar ABC transporter membrane protein</fullName>
    </submittedName>
</protein>
<proteinExistence type="predicted"/>
<dbReference type="Gene3D" id="1.10.3720.10">
    <property type="entry name" value="MetI-like"/>
    <property type="match status" value="1"/>
</dbReference>
<keyword evidence="2" id="KW-0813">Transport</keyword>
<keyword evidence="6 7" id="KW-0472">Membrane</keyword>
<evidence type="ECO:0000256" key="2">
    <source>
        <dbReference type="ARBA" id="ARBA00022448"/>
    </source>
</evidence>
<evidence type="ECO:0000313" key="9">
    <source>
        <dbReference type="EMBL" id="KGA18536.1"/>
    </source>
</evidence>
<sequence length="273" mass="30715">MPRKIFVSASKHFLLLGIGFFVALPFLWMITTSLKPPKMAFASPYLLPTHFHWQNYLNAWTDAPFARYYFNSIFVAIFITIGQVITSILAAYAFDRFDFKFKKTIWVIFLSTLMIPLPLLVIPTYQIVQQLGLSNSLGALIIPRLWTAFGIFLMRQYFHSIPRDLDDAARMDGAGTLSLVFRIIVPIAKPAIATVALFAFLFSWNDFLWPLIVLNSQENFTVPLGIANFTGKYGTRWTMLMAATVTATIPAVIGFLLVQKSLIRGLASGGVNE</sequence>
<evidence type="ECO:0000256" key="5">
    <source>
        <dbReference type="ARBA" id="ARBA00022989"/>
    </source>
</evidence>
<keyword evidence="4 7" id="KW-0812">Transmembrane</keyword>
<feature type="transmembrane region" description="Helical" evidence="7">
    <location>
        <begin position="237"/>
        <end position="258"/>
    </location>
</feature>
<dbReference type="SUPFAM" id="SSF161098">
    <property type="entry name" value="MetI-like"/>
    <property type="match status" value="1"/>
</dbReference>
<dbReference type="GO" id="GO:0055085">
    <property type="term" value="P:transmembrane transport"/>
    <property type="evidence" value="ECO:0007669"/>
    <property type="project" value="InterPro"/>
</dbReference>
<name>A0A094QW56_9ZZZZ</name>
<reference evidence="9" key="1">
    <citation type="submission" date="2014-05" db="EMBL/GenBank/DDBJ databases">
        <title>Key roles for freshwater Actinobacteria revealed by deep metagenomic sequencing.</title>
        <authorList>
            <person name="Ghai R."/>
            <person name="Mizuno C.M."/>
            <person name="Picazo A."/>
            <person name="Camacho A."/>
            <person name="Rodriguez-Valera F."/>
        </authorList>
    </citation>
    <scope>NUCLEOTIDE SEQUENCE</scope>
</reference>
<accession>A0A094QW56</accession>
<dbReference type="InterPro" id="IPR035906">
    <property type="entry name" value="MetI-like_sf"/>
</dbReference>
<dbReference type="InterPro" id="IPR000515">
    <property type="entry name" value="MetI-like"/>
</dbReference>
<feature type="transmembrane region" description="Helical" evidence="7">
    <location>
        <begin position="12"/>
        <end position="31"/>
    </location>
</feature>
<feature type="transmembrane region" description="Helical" evidence="7">
    <location>
        <begin position="105"/>
        <end position="125"/>
    </location>
</feature>
<dbReference type="GO" id="GO:0005886">
    <property type="term" value="C:plasma membrane"/>
    <property type="evidence" value="ECO:0007669"/>
    <property type="project" value="UniProtKB-SubCell"/>
</dbReference>
<evidence type="ECO:0000256" key="6">
    <source>
        <dbReference type="ARBA" id="ARBA00023136"/>
    </source>
</evidence>
<evidence type="ECO:0000259" key="8">
    <source>
        <dbReference type="PROSITE" id="PS50928"/>
    </source>
</evidence>
<dbReference type="AlphaFoldDB" id="A0A094QW56"/>
<feature type="transmembrane region" description="Helical" evidence="7">
    <location>
        <begin position="179"/>
        <end position="204"/>
    </location>
</feature>
<keyword evidence="3" id="KW-1003">Cell membrane</keyword>
<feature type="transmembrane region" description="Helical" evidence="7">
    <location>
        <begin position="137"/>
        <end position="158"/>
    </location>
</feature>
<dbReference type="PANTHER" id="PTHR43744">
    <property type="entry name" value="ABC TRANSPORTER PERMEASE PROTEIN MG189-RELATED-RELATED"/>
    <property type="match status" value="1"/>
</dbReference>
<comment type="subcellular location">
    <subcellularLocation>
        <location evidence="1">Cell membrane</location>
        <topology evidence="1">Multi-pass membrane protein</topology>
    </subcellularLocation>
</comment>
<gene>
    <name evidence="9" type="ORF">GM50_8245</name>
</gene>
<dbReference type="Pfam" id="PF00528">
    <property type="entry name" value="BPD_transp_1"/>
    <property type="match status" value="1"/>
</dbReference>
<dbReference type="PROSITE" id="PS50928">
    <property type="entry name" value="ABC_TM1"/>
    <property type="match status" value="1"/>
</dbReference>
<dbReference type="CDD" id="cd06261">
    <property type="entry name" value="TM_PBP2"/>
    <property type="match status" value="1"/>
</dbReference>
<feature type="domain" description="ABC transmembrane type-1" evidence="8">
    <location>
        <begin position="69"/>
        <end position="258"/>
    </location>
</feature>